<accession>A0A2H0LZU5</accession>
<organism evidence="3 4">
    <name type="scientific">Candidatus Ghiorseimicrobium undicola</name>
    <dbReference type="NCBI Taxonomy" id="1974746"/>
    <lineage>
        <taxon>Bacteria</taxon>
        <taxon>Pseudomonadati</taxon>
        <taxon>Candidatus Omnitrophota</taxon>
        <taxon>Candidatus Ghiorseimicrobium</taxon>
    </lineage>
</organism>
<comment type="caution">
    <text evidence="3">The sequence shown here is derived from an EMBL/GenBank/DDBJ whole genome shotgun (WGS) entry which is preliminary data.</text>
</comment>
<name>A0A2H0LZU5_9BACT</name>
<dbReference type="PANTHER" id="PTHR11060">
    <property type="entry name" value="PROTEIN MEMO1"/>
    <property type="match status" value="1"/>
</dbReference>
<proteinExistence type="inferred from homology"/>
<gene>
    <name evidence="3" type="primary">amrB</name>
    <name evidence="3" type="ORF">COV72_00550</name>
</gene>
<dbReference type="EMBL" id="PCWA01000008">
    <property type="protein sequence ID" value="PIQ89949.1"/>
    <property type="molecule type" value="Genomic_DNA"/>
</dbReference>
<dbReference type="InterPro" id="IPR002737">
    <property type="entry name" value="MEMO1_fam"/>
</dbReference>
<evidence type="ECO:0000256" key="2">
    <source>
        <dbReference type="HAMAP-Rule" id="MF_00055"/>
    </source>
</evidence>
<evidence type="ECO:0000256" key="1">
    <source>
        <dbReference type="ARBA" id="ARBA00006315"/>
    </source>
</evidence>
<dbReference type="PANTHER" id="PTHR11060:SF0">
    <property type="entry name" value="PROTEIN MEMO1"/>
    <property type="match status" value="1"/>
</dbReference>
<dbReference type="NCBIfam" id="TIGR04336">
    <property type="entry name" value="AmmeMemoSam_B"/>
    <property type="match status" value="1"/>
</dbReference>
<dbReference type="Pfam" id="PF01875">
    <property type="entry name" value="Memo"/>
    <property type="match status" value="1"/>
</dbReference>
<dbReference type="CDD" id="cd07361">
    <property type="entry name" value="MEMO_like"/>
    <property type="match status" value="1"/>
</dbReference>
<dbReference type="Proteomes" id="UP000229641">
    <property type="component" value="Unassembled WGS sequence"/>
</dbReference>
<sequence length="272" mass="29531">MLRTPVVAGQFYPATALGLKKQLSGLCPACGKKEDARGLIMPHAGYVYSGKVAGAVISRINLKNILIIIGPNHTGMGEIFSLDRDELWQTPLGKIKINSGLSDEIIKNSKYIKKDSAAHRAEHSIEVELPFAQYVSHDPDNISIVPIVIGGGNLEIYKNIGVEIAAAVKKLNLAREAQIIASSDMTHYEESETARIKDKKVLDAVLKLDPDLVYNTVKREDVSMCGYAPCVIMLEAMRRLGASKAKLVKYENSGDTTGDYSSVVGYAGVLIN</sequence>
<reference evidence="3 4" key="1">
    <citation type="submission" date="2017-09" db="EMBL/GenBank/DDBJ databases">
        <title>Depth-based differentiation of microbial function through sediment-hosted aquifers and enrichment of novel symbionts in the deep terrestrial subsurface.</title>
        <authorList>
            <person name="Probst A.J."/>
            <person name="Ladd B."/>
            <person name="Jarett J.K."/>
            <person name="Geller-Mcgrath D.E."/>
            <person name="Sieber C.M."/>
            <person name="Emerson J.B."/>
            <person name="Anantharaman K."/>
            <person name="Thomas B.C."/>
            <person name="Malmstrom R."/>
            <person name="Stieglmeier M."/>
            <person name="Klingl A."/>
            <person name="Woyke T."/>
            <person name="Ryan C.M."/>
            <person name="Banfield J.F."/>
        </authorList>
    </citation>
    <scope>NUCLEOTIDE SEQUENCE [LARGE SCALE GENOMIC DNA]</scope>
    <source>
        <strain evidence="3">CG11_big_fil_rev_8_21_14_0_20_42_13</strain>
    </source>
</reference>
<evidence type="ECO:0000313" key="4">
    <source>
        <dbReference type="Proteomes" id="UP000229641"/>
    </source>
</evidence>
<dbReference type="Gene3D" id="3.40.830.10">
    <property type="entry name" value="LigB-like"/>
    <property type="match status" value="1"/>
</dbReference>
<evidence type="ECO:0000313" key="3">
    <source>
        <dbReference type="EMBL" id="PIQ89949.1"/>
    </source>
</evidence>
<dbReference type="AlphaFoldDB" id="A0A2H0LZU5"/>
<comment type="similarity">
    <text evidence="1 2">Belongs to the MEMO1 family.</text>
</comment>
<protein>
    <recommendedName>
        <fullName evidence="2">MEMO1 family protein COV72_00550</fullName>
    </recommendedName>
</protein>
<dbReference type="HAMAP" id="MF_00055">
    <property type="entry name" value="MEMO1"/>
    <property type="match status" value="1"/>
</dbReference>